<proteinExistence type="predicted"/>
<dbReference type="Proteomes" id="UP000237921">
    <property type="component" value="Chromosome"/>
</dbReference>
<evidence type="ECO:0000313" key="2">
    <source>
        <dbReference type="Proteomes" id="UP000237921"/>
    </source>
</evidence>
<sequence length="213" mass="26290">MIKYKKIRGEKRRIRKIKQWIDDHLDLDIAYLKRYQCEYVKFWVDPWDRLSLTNSQYPQPQGIYKELFFNGLLQIYMSWKEQLDFLDQAYYLKIWLFENDLKRSQVVCVIGEKIEHYQNLFEKPLDETSLSIVEWQEVNDMMEKVNWEKKVEITLYEKDWLGSPDDYKTQKNYQDTKKWFNNNVIEKCREVKRIDGDEYYIVETDKVWIGYIL</sequence>
<organism evidence="1 2">
    <name type="scientific">Acinetobacter nosocomialis</name>
    <dbReference type="NCBI Taxonomy" id="106654"/>
    <lineage>
        <taxon>Bacteria</taxon>
        <taxon>Pseudomonadati</taxon>
        <taxon>Pseudomonadota</taxon>
        <taxon>Gammaproteobacteria</taxon>
        <taxon>Moraxellales</taxon>
        <taxon>Moraxellaceae</taxon>
        <taxon>Acinetobacter</taxon>
        <taxon>Acinetobacter calcoaceticus/baumannii complex</taxon>
    </lineage>
</organism>
<name>A0A2L1VM89_ACINO</name>
<dbReference type="RefSeq" id="WP_016803767.1">
    <property type="nucleotide sequence ID" value="NZ_BKRJ01000011.1"/>
</dbReference>
<accession>A0A2L1VM89</accession>
<protein>
    <submittedName>
        <fullName evidence="1">Uncharacterized protein</fullName>
    </submittedName>
</protein>
<dbReference type="AlphaFoldDB" id="A0A2L1VM89"/>
<dbReference type="EMBL" id="CP014019">
    <property type="protein sequence ID" value="AVF46248.1"/>
    <property type="molecule type" value="Genomic_DNA"/>
</dbReference>
<gene>
    <name evidence="1" type="ORF">AL533_18790</name>
</gene>
<evidence type="ECO:0000313" key="1">
    <source>
        <dbReference type="EMBL" id="AVF46248.1"/>
    </source>
</evidence>
<reference evidence="2" key="1">
    <citation type="submission" date="2017-12" db="EMBL/GenBank/DDBJ databases">
        <title>FDA dAtabase for Regulatory Grade micrObial Sequences (FDA-ARGOS): Supporting development and validation of Infectious Disease Dx tests.</title>
        <authorList>
            <person name="Hoffmann M."/>
            <person name="Allard M."/>
            <person name="Evans P."/>
            <person name="Brown E."/>
            <person name="Tallon L."/>
            <person name="Sadzewicz L."/>
            <person name="Sengamalay N."/>
            <person name="Ott S."/>
            <person name="Godinez A."/>
            <person name="Nagaraj S."/>
            <person name="Vavikolanu K."/>
            <person name="Aluvathingal J."/>
            <person name="Nadendla S."/>
            <person name="Sichtig H."/>
        </authorList>
    </citation>
    <scope>NUCLEOTIDE SEQUENCE [LARGE SCALE GENOMIC DNA]</scope>
    <source>
        <strain evidence="2">FDAARGOS_129</strain>
    </source>
</reference>